<sequence>MPLNHEETQAIVEGTTRFAMEGDSATRLLVGNLVAFLVKKGLIDQDEYLQETLKTKEFLSENYEPEKESDLKMVENIFNLHINDLKAPD</sequence>
<keyword evidence="2" id="KW-1185">Reference proteome</keyword>
<dbReference type="RefSeq" id="WP_308469586.1">
    <property type="nucleotide sequence ID" value="NZ_CP121776.1"/>
</dbReference>
<name>A0AAJ6IES3_ACIJO</name>
<proteinExistence type="predicted"/>
<evidence type="ECO:0000313" key="1">
    <source>
        <dbReference type="EMBL" id="WMG19289.1"/>
    </source>
</evidence>
<gene>
    <name evidence="1" type="ORF">QBJ73_06960</name>
</gene>
<evidence type="ECO:0000313" key="2">
    <source>
        <dbReference type="Proteomes" id="UP001244586"/>
    </source>
</evidence>
<reference evidence="1 2" key="1">
    <citation type="submission" date="2023-04" db="EMBL/GenBank/DDBJ databases">
        <title>Acinetobacter johnsonii isolate AYTCM encoding NDM-1, OXA-58 and PER-1.</title>
        <authorList>
            <person name="Tian C."/>
            <person name="Wang S."/>
            <person name="Fan X."/>
            <person name="Xia D."/>
        </authorList>
    </citation>
    <scope>NUCLEOTIDE SEQUENCE [LARGE SCALE GENOMIC DNA]</scope>
    <source>
        <strain evidence="1 2">AYTCM</strain>
    </source>
</reference>
<dbReference type="EMBL" id="CP121776">
    <property type="protein sequence ID" value="WMG19289.1"/>
    <property type="molecule type" value="Genomic_DNA"/>
</dbReference>
<organism evidence="1 2">
    <name type="scientific">Acinetobacter johnsonii</name>
    <dbReference type="NCBI Taxonomy" id="40214"/>
    <lineage>
        <taxon>Bacteria</taxon>
        <taxon>Pseudomonadati</taxon>
        <taxon>Pseudomonadota</taxon>
        <taxon>Gammaproteobacteria</taxon>
        <taxon>Moraxellales</taxon>
        <taxon>Moraxellaceae</taxon>
        <taxon>Acinetobacter</taxon>
    </lineage>
</organism>
<dbReference type="AlphaFoldDB" id="A0AAJ6IES3"/>
<dbReference type="Proteomes" id="UP001244586">
    <property type="component" value="Chromosome"/>
</dbReference>
<accession>A0AAJ6IES3</accession>
<protein>
    <submittedName>
        <fullName evidence="1">Uncharacterized protein</fullName>
    </submittedName>
</protein>